<organism evidence="1 2">
    <name type="scientific">Malus baccata</name>
    <name type="common">Siberian crab apple</name>
    <name type="synonym">Pyrus baccata</name>
    <dbReference type="NCBI Taxonomy" id="106549"/>
    <lineage>
        <taxon>Eukaryota</taxon>
        <taxon>Viridiplantae</taxon>
        <taxon>Streptophyta</taxon>
        <taxon>Embryophyta</taxon>
        <taxon>Tracheophyta</taxon>
        <taxon>Spermatophyta</taxon>
        <taxon>Magnoliopsida</taxon>
        <taxon>eudicotyledons</taxon>
        <taxon>Gunneridae</taxon>
        <taxon>Pentapetalae</taxon>
        <taxon>rosids</taxon>
        <taxon>fabids</taxon>
        <taxon>Rosales</taxon>
        <taxon>Rosaceae</taxon>
        <taxon>Amygdaloideae</taxon>
        <taxon>Maleae</taxon>
        <taxon>Malus</taxon>
    </lineage>
</organism>
<gene>
    <name evidence="1" type="ORF">C1H46_025963</name>
</gene>
<dbReference type="AlphaFoldDB" id="A0A540LQ46"/>
<reference evidence="1 2" key="1">
    <citation type="journal article" date="2019" name="G3 (Bethesda)">
        <title>Sequencing of a Wild Apple (Malus baccata) Genome Unravels the Differences Between Cultivated and Wild Apple Species Regarding Disease Resistance and Cold Tolerance.</title>
        <authorList>
            <person name="Chen X."/>
        </authorList>
    </citation>
    <scope>NUCLEOTIDE SEQUENCE [LARGE SCALE GENOMIC DNA]</scope>
    <source>
        <strain evidence="2">cv. Shandingzi</strain>
        <tissue evidence="1">Leaves</tissue>
    </source>
</reference>
<name>A0A540LQ46_MALBA</name>
<accession>A0A540LQ46</accession>
<dbReference type="STRING" id="106549.A0A540LQ46"/>
<dbReference type="EMBL" id="VIEB01000509">
    <property type="protein sequence ID" value="TQD88439.1"/>
    <property type="molecule type" value="Genomic_DNA"/>
</dbReference>
<protein>
    <submittedName>
        <fullName evidence="1">Uncharacterized protein</fullName>
    </submittedName>
</protein>
<keyword evidence="2" id="KW-1185">Reference proteome</keyword>
<sequence length="78" mass="8639">MSQKDEQASEKHVYEILTLTSSSRSYVHVCVLAVSKRLVHHLLNDGNLVFGNEISYATSRSPEPIGFSIPSPYQNSSS</sequence>
<evidence type="ECO:0000313" key="1">
    <source>
        <dbReference type="EMBL" id="TQD88439.1"/>
    </source>
</evidence>
<evidence type="ECO:0000313" key="2">
    <source>
        <dbReference type="Proteomes" id="UP000315295"/>
    </source>
</evidence>
<dbReference type="Proteomes" id="UP000315295">
    <property type="component" value="Unassembled WGS sequence"/>
</dbReference>
<comment type="caution">
    <text evidence="1">The sequence shown here is derived from an EMBL/GenBank/DDBJ whole genome shotgun (WGS) entry which is preliminary data.</text>
</comment>
<proteinExistence type="predicted"/>